<dbReference type="GO" id="GO:0006888">
    <property type="term" value="P:endoplasmic reticulum to Golgi vesicle-mediated transport"/>
    <property type="evidence" value="ECO:0007669"/>
    <property type="project" value="TreeGrafter"/>
</dbReference>
<dbReference type="SUPFAM" id="SSF48371">
    <property type="entry name" value="ARM repeat"/>
    <property type="match status" value="1"/>
</dbReference>
<evidence type="ECO:0000259" key="14">
    <source>
        <dbReference type="Pfam" id="PF01602"/>
    </source>
</evidence>
<dbReference type="InterPro" id="IPR016024">
    <property type="entry name" value="ARM-type_fold"/>
</dbReference>
<organism evidence="17 18">
    <name type="scientific">Rhizopus microsporus ATCC 52813</name>
    <dbReference type="NCBI Taxonomy" id="1340429"/>
    <lineage>
        <taxon>Eukaryota</taxon>
        <taxon>Fungi</taxon>
        <taxon>Fungi incertae sedis</taxon>
        <taxon>Mucoromycota</taxon>
        <taxon>Mucoromycotina</taxon>
        <taxon>Mucoromycetes</taxon>
        <taxon>Mucorales</taxon>
        <taxon>Mucorineae</taxon>
        <taxon>Rhizopodaceae</taxon>
        <taxon>Rhizopus</taxon>
    </lineage>
</organism>
<dbReference type="GO" id="GO:0030126">
    <property type="term" value="C:COPI vesicle coat"/>
    <property type="evidence" value="ECO:0007669"/>
    <property type="project" value="InterPro"/>
</dbReference>
<dbReference type="Proteomes" id="UP000242254">
    <property type="component" value="Unassembled WGS sequence"/>
</dbReference>
<comment type="similarity">
    <text evidence="2 13">Belongs to the COPG family.</text>
</comment>
<evidence type="ECO:0000313" key="18">
    <source>
        <dbReference type="Proteomes" id="UP000242254"/>
    </source>
</evidence>
<comment type="function">
    <text evidence="12 13">The coatomer is a cytosolic protein complex that binds to dilysine motifs and reversibly associates with Golgi non-clathrin-coated vesicles, which further mediate biosynthetic protein transport from the ER, via the Golgi up to the trans Golgi network. Coatomer complex is required for budding from Golgi membranes, and is essential for the retrograde Golgi-to-ER transport of dilysine-tagged proteins.</text>
</comment>
<keyword evidence="18" id="KW-1185">Reference proteome</keyword>
<dbReference type="GO" id="GO:0006886">
    <property type="term" value="P:intracellular protein transport"/>
    <property type="evidence" value="ECO:0007669"/>
    <property type="project" value="InterPro"/>
</dbReference>
<dbReference type="GO" id="GO:0006891">
    <property type="term" value="P:intra-Golgi vesicle-mediated transport"/>
    <property type="evidence" value="ECO:0007669"/>
    <property type="project" value="TreeGrafter"/>
</dbReference>
<evidence type="ECO:0000256" key="9">
    <source>
        <dbReference type="ARBA" id="ARBA00023034"/>
    </source>
</evidence>
<feature type="domain" description="Clathrin/coatomer adaptor adaptin-like N-terminal" evidence="14">
    <location>
        <begin position="22"/>
        <end position="580"/>
    </location>
</feature>
<evidence type="ECO:0000256" key="2">
    <source>
        <dbReference type="ARBA" id="ARBA00010720"/>
    </source>
</evidence>
<feature type="domain" description="Coatomer subunit gamma C-terminal" evidence="16">
    <location>
        <begin position="831"/>
        <end position="944"/>
    </location>
</feature>
<dbReference type="PIRSF" id="PIRSF037093">
    <property type="entry name" value="Coatomer_gamma_subunit"/>
    <property type="match status" value="1"/>
</dbReference>
<evidence type="ECO:0000256" key="8">
    <source>
        <dbReference type="ARBA" id="ARBA00022927"/>
    </source>
</evidence>
<dbReference type="AlphaFoldDB" id="A0A2G4SR03"/>
<evidence type="ECO:0000256" key="3">
    <source>
        <dbReference type="ARBA" id="ARBA00022448"/>
    </source>
</evidence>
<evidence type="ECO:0000313" key="17">
    <source>
        <dbReference type="EMBL" id="PHZ11193.1"/>
    </source>
</evidence>
<dbReference type="Pfam" id="PF16381">
    <property type="entry name" value="Coatomer_g_Cpla"/>
    <property type="match status" value="1"/>
</dbReference>
<dbReference type="InterPro" id="IPR013040">
    <property type="entry name" value="Coatomer_gsu_app_Ig-like_dom"/>
</dbReference>
<dbReference type="SUPFAM" id="SSF55711">
    <property type="entry name" value="Subdomain of clathrin and coatomer appendage domain"/>
    <property type="match status" value="1"/>
</dbReference>
<keyword evidence="4 13" id="KW-0963">Cytoplasm</keyword>
<comment type="subunit">
    <text evidence="13">Oligomeric complex.</text>
</comment>
<evidence type="ECO:0000256" key="1">
    <source>
        <dbReference type="ARBA" id="ARBA00004255"/>
    </source>
</evidence>
<reference evidence="17 18" key="1">
    <citation type="journal article" date="2016" name="Proc. Natl. Acad. Sci. U.S.A.">
        <title>Lipid metabolic changes in an early divergent fungus govern the establishment of a mutualistic symbiosis with endobacteria.</title>
        <authorList>
            <person name="Lastovetsky O.A."/>
            <person name="Gaspar M.L."/>
            <person name="Mondo S.J."/>
            <person name="LaButti K.M."/>
            <person name="Sandor L."/>
            <person name="Grigoriev I.V."/>
            <person name="Henry S.A."/>
            <person name="Pawlowska T.E."/>
        </authorList>
    </citation>
    <scope>NUCLEOTIDE SEQUENCE [LARGE SCALE GENOMIC DNA]</scope>
    <source>
        <strain evidence="17 18">ATCC 52813</strain>
    </source>
</reference>
<evidence type="ECO:0000256" key="10">
    <source>
        <dbReference type="ARBA" id="ARBA00023136"/>
    </source>
</evidence>
<evidence type="ECO:0000256" key="13">
    <source>
        <dbReference type="PIRNR" id="PIRNR037093"/>
    </source>
</evidence>
<dbReference type="Gene3D" id="1.25.10.10">
    <property type="entry name" value="Leucine-rich Repeat Variant"/>
    <property type="match status" value="2"/>
</dbReference>
<keyword evidence="9 13" id="KW-0333">Golgi apparatus</keyword>
<keyword evidence="5" id="KW-0597">Phosphoprotein</keyword>
<dbReference type="Gene3D" id="3.30.310.10">
    <property type="entry name" value="TATA-Binding Protein"/>
    <property type="match status" value="1"/>
</dbReference>
<keyword evidence="11 13" id="KW-0968">Cytoplasmic vesicle</keyword>
<keyword evidence="10 13" id="KW-0472">Membrane</keyword>
<evidence type="ECO:0000256" key="12">
    <source>
        <dbReference type="ARBA" id="ARBA00025536"/>
    </source>
</evidence>
<dbReference type="GO" id="GO:0005198">
    <property type="term" value="F:structural molecule activity"/>
    <property type="evidence" value="ECO:0007669"/>
    <property type="project" value="InterPro"/>
</dbReference>
<dbReference type="InterPro" id="IPR032154">
    <property type="entry name" value="Coatomer_g_Cpla"/>
</dbReference>
<dbReference type="InterPro" id="IPR009028">
    <property type="entry name" value="Coatomer/calthrin_app_sub_C"/>
</dbReference>
<comment type="subcellular location">
    <subcellularLocation>
        <location evidence="13">Cytoplasm</location>
    </subcellularLocation>
    <subcellularLocation>
        <location evidence="1 13">Golgi apparatus membrane</location>
        <topology evidence="1 13">Peripheral membrane protein</topology>
        <orientation evidence="1 13">Cytoplasmic side</orientation>
    </subcellularLocation>
    <subcellularLocation>
        <location evidence="13">Cytoplasmic vesicle</location>
        <location evidence="13">COPI-coated vesicle membrane</location>
        <topology evidence="13">Peripheral membrane protein</topology>
        <orientation evidence="13">Cytoplasmic side</orientation>
    </subcellularLocation>
</comment>
<proteinExistence type="inferred from homology"/>
<dbReference type="Pfam" id="PF08752">
    <property type="entry name" value="COP-gamma_platf"/>
    <property type="match status" value="1"/>
</dbReference>
<evidence type="ECO:0000259" key="15">
    <source>
        <dbReference type="Pfam" id="PF08752"/>
    </source>
</evidence>
<dbReference type="InterPro" id="IPR011989">
    <property type="entry name" value="ARM-like"/>
</dbReference>
<dbReference type="PANTHER" id="PTHR10261">
    <property type="entry name" value="COATOMER SUBUNIT GAMMA"/>
    <property type="match status" value="1"/>
</dbReference>
<dbReference type="GO" id="GO:0000139">
    <property type="term" value="C:Golgi membrane"/>
    <property type="evidence" value="ECO:0007669"/>
    <property type="project" value="UniProtKB-SubCell"/>
</dbReference>
<dbReference type="InterPro" id="IPR012295">
    <property type="entry name" value="TBP_dom_sf"/>
</dbReference>
<sequence length="946" mass="105168">MNYNKRDEEAGGDAGLFYHVDKTVVLQEARVFNSSPINARKCRLLLTKIIYLLYIGEPFTVKEATDLFFNVIKLFQSKDTSLRQMMYLVIKELSGIAEDVIMVTQSLIKDIQSKQETIYRANAIRALCLITDPSMIQGIERILKAAIVDKTPSVSSAALVSSYHLFDVARDIIRRWSNEVQEAINTKPSGGLSFASASSYFSSGSSNQNQVVISTSNIHQYHAIGLLYLIRQHDRMAIAKLVQTFSGARSSGGFLGGGSSSNVLKNPSAVCMLIRFASKVMEDDPSSTRKVYELFEGFLRHKSDMVNLEAARAICDMTDISAKELHPAIAVLQLFLSSPKATLRFAAIRTLNKLSINNPSVVAPCNLDIENLITDSNRSIATFAITTLLKTGNEASVDRLMKQISGFMNDISDEFKVIVVEAIRSLCLKFPAKQAVMLSFLSNVLRDEGGYNFKKAVVEAIFDMVKYIPESKDTALSHLCEFIEDCEFTKLSVRVLHLLGIEGPKTATPTKYIRYIYNRVILENSIVRAAAVSALAKFGVNSHDEEVRKSVRVLLNRCLDDVNDEVRDRATLYLSTMDNQDIAKKYVTDDSTYALPMLERQLVEYINNSHENVKEFKLDTIPVISKSQEEEERRRNRSNDTAILPLLSAPSAKGTPTVSSPGVTTPVSGKNTLISSLDQQAIYAEQLAAIPEFASFGTLFKSSSKPIELTESETEYVIHCIKHTFAKHIVFQFNCTNTLNDQLLENVHMIMQPEIDGLVQVAELPAEKLEYNVTGAIYVAFEQEDPEELANVTFTNTLKFVVKDCDPTTGEADPEGFDDEYQVEDIEVTTSDYIRASYVSDFAEEFEKLEENEAIDTFALDKEKAHNLKSACDSIIDLLGMQPLEGTEAPKNNSVHTLLLSGTFLDGSRVLARCRMTFSTSTGVAFELAVRSEDVNVSQIVLLAIS</sequence>
<name>A0A2G4SR03_RHIZD</name>
<evidence type="ECO:0000256" key="6">
    <source>
        <dbReference type="ARBA" id="ARBA00022737"/>
    </source>
</evidence>
<dbReference type="FunFam" id="3.30.310.10:FF:000008">
    <property type="entry name" value="Coatomer subunit gamma"/>
    <property type="match status" value="1"/>
</dbReference>
<dbReference type="InterPro" id="IPR017106">
    <property type="entry name" value="Coatomer_gsu"/>
</dbReference>
<dbReference type="PANTHER" id="PTHR10261:SF0">
    <property type="entry name" value="COATOMER SUBUNIT GAMMA-2"/>
    <property type="match status" value="1"/>
</dbReference>
<dbReference type="GO" id="GO:0005793">
    <property type="term" value="C:endoplasmic reticulum-Golgi intermediate compartment"/>
    <property type="evidence" value="ECO:0007669"/>
    <property type="project" value="TreeGrafter"/>
</dbReference>
<dbReference type="InterPro" id="IPR037067">
    <property type="entry name" value="Coatomer_gsu_app_sf"/>
</dbReference>
<dbReference type="GO" id="GO:0005783">
    <property type="term" value="C:endoplasmic reticulum"/>
    <property type="evidence" value="ECO:0007669"/>
    <property type="project" value="TreeGrafter"/>
</dbReference>
<dbReference type="InterPro" id="IPR013041">
    <property type="entry name" value="Clathrin_app_Ig-like_sf"/>
</dbReference>
<keyword evidence="3 13" id="KW-0813">Transport</keyword>
<dbReference type="GeneID" id="35445902"/>
<evidence type="ECO:0000256" key="11">
    <source>
        <dbReference type="ARBA" id="ARBA00023329"/>
    </source>
</evidence>
<keyword evidence="6" id="KW-0677">Repeat</keyword>
<dbReference type="Pfam" id="PF01602">
    <property type="entry name" value="Adaptin_N"/>
    <property type="match status" value="1"/>
</dbReference>
<dbReference type="FunFam" id="2.60.40.1480:FF:000001">
    <property type="entry name" value="Coatomer subunit gamma"/>
    <property type="match status" value="1"/>
</dbReference>
<dbReference type="GO" id="GO:0009306">
    <property type="term" value="P:protein secretion"/>
    <property type="evidence" value="ECO:0007669"/>
    <property type="project" value="TreeGrafter"/>
</dbReference>
<accession>A0A2G4SR03</accession>
<gene>
    <name evidence="17" type="ORF">RHIMIDRAFT_314089</name>
</gene>
<evidence type="ECO:0000259" key="16">
    <source>
        <dbReference type="Pfam" id="PF16381"/>
    </source>
</evidence>
<dbReference type="EMBL" id="KZ303852">
    <property type="protein sequence ID" value="PHZ11193.1"/>
    <property type="molecule type" value="Genomic_DNA"/>
</dbReference>
<evidence type="ECO:0000256" key="4">
    <source>
        <dbReference type="ARBA" id="ARBA00022490"/>
    </source>
</evidence>
<dbReference type="Gene3D" id="2.60.40.1480">
    <property type="entry name" value="Coatomer, gamma subunit, appendage domain"/>
    <property type="match status" value="1"/>
</dbReference>
<keyword evidence="8 13" id="KW-0653">Protein transport</keyword>
<evidence type="ECO:0000256" key="7">
    <source>
        <dbReference type="ARBA" id="ARBA00022892"/>
    </source>
</evidence>
<feature type="domain" description="Coatomer gamma subunit appendage Ig-like subdomain" evidence="15">
    <location>
        <begin position="682"/>
        <end position="829"/>
    </location>
</feature>
<dbReference type="FunFam" id="1.25.10.10:FF:000071">
    <property type="entry name" value="Coatomer subunit gamma"/>
    <property type="match status" value="1"/>
</dbReference>
<protein>
    <recommendedName>
        <fullName evidence="13">Coatomer subunit gamma</fullName>
    </recommendedName>
</protein>
<dbReference type="RefSeq" id="XP_023464901.1">
    <property type="nucleotide sequence ID" value="XM_023614913.1"/>
</dbReference>
<keyword evidence="7 13" id="KW-0931">ER-Golgi transport</keyword>
<dbReference type="SUPFAM" id="SSF49348">
    <property type="entry name" value="Clathrin adaptor appendage domain"/>
    <property type="match status" value="1"/>
</dbReference>
<evidence type="ECO:0000256" key="5">
    <source>
        <dbReference type="ARBA" id="ARBA00022553"/>
    </source>
</evidence>
<dbReference type="InterPro" id="IPR002553">
    <property type="entry name" value="Clathrin/coatomer_adapt-like_N"/>
</dbReference>
<dbReference type="STRING" id="1340429.A0A2G4SR03"/>